<dbReference type="EMBL" id="VFJB01000009">
    <property type="protein sequence ID" value="KAA0257143.1"/>
    <property type="molecule type" value="Genomic_DNA"/>
</dbReference>
<dbReference type="RefSeq" id="WP_149267285.1">
    <property type="nucleotide sequence ID" value="NZ_VFJB01000009.1"/>
</dbReference>
<proteinExistence type="predicted"/>
<keyword evidence="1" id="KW-0812">Transmembrane</keyword>
<dbReference type="PANTHER" id="PTHR41532">
    <property type="entry name" value="FIXS PROTEIN"/>
    <property type="match status" value="1"/>
</dbReference>
<name>A0A5A8F0G4_9BACT</name>
<dbReference type="InterPro" id="IPR004714">
    <property type="entry name" value="Cyt_oxidase_maturation_cbb3"/>
</dbReference>
<evidence type="ECO:0000313" key="2">
    <source>
        <dbReference type="EMBL" id="KAA0257143.1"/>
    </source>
</evidence>
<dbReference type="NCBIfam" id="TIGR00847">
    <property type="entry name" value="ccoS"/>
    <property type="match status" value="1"/>
</dbReference>
<evidence type="ECO:0000256" key="1">
    <source>
        <dbReference type="SAM" id="Phobius"/>
    </source>
</evidence>
<comment type="caution">
    <text evidence="2">The sequence shown here is derived from an EMBL/GenBank/DDBJ whole genome shotgun (WGS) entry which is preliminary data.</text>
</comment>
<dbReference type="Proteomes" id="UP000322876">
    <property type="component" value="Unassembled WGS sequence"/>
</dbReference>
<reference evidence="2 3" key="1">
    <citation type="submission" date="2019-06" db="EMBL/GenBank/DDBJ databases">
        <title>Genomic insights into carbon and energy metabolism of Deferribacter autotrophicus revealed new metabolic traits in the phylum Deferribacteres.</title>
        <authorList>
            <person name="Slobodkin A.I."/>
            <person name="Slobodkina G.B."/>
            <person name="Allioux M."/>
            <person name="Alain K."/>
            <person name="Jebbar M."/>
            <person name="Shadrin V."/>
            <person name="Kublanov I.V."/>
            <person name="Toshchakov S.V."/>
            <person name="Bonch-Osmolovskaya E.A."/>
        </authorList>
    </citation>
    <scope>NUCLEOTIDE SEQUENCE [LARGE SCALE GENOMIC DNA]</scope>
    <source>
        <strain evidence="2 3">SL50</strain>
    </source>
</reference>
<gene>
    <name evidence="2" type="primary">ccoS</name>
    <name evidence="2" type="ORF">FHQ18_11275</name>
</gene>
<organism evidence="2 3">
    <name type="scientific">Deferribacter autotrophicus</name>
    <dbReference type="NCBI Taxonomy" id="500465"/>
    <lineage>
        <taxon>Bacteria</taxon>
        <taxon>Pseudomonadati</taxon>
        <taxon>Deferribacterota</taxon>
        <taxon>Deferribacteres</taxon>
        <taxon>Deferribacterales</taxon>
        <taxon>Deferribacteraceae</taxon>
        <taxon>Deferribacter</taxon>
    </lineage>
</organism>
<sequence>MSSLFILIPISLLLGFAALFLFLWAGKTNQFDDIEGPKYRILDDDDE</sequence>
<keyword evidence="1" id="KW-0472">Membrane</keyword>
<feature type="transmembrane region" description="Helical" evidence="1">
    <location>
        <begin position="6"/>
        <end position="25"/>
    </location>
</feature>
<keyword evidence="3" id="KW-1185">Reference proteome</keyword>
<keyword evidence="1" id="KW-1133">Transmembrane helix</keyword>
<accession>A0A5A8F0G4</accession>
<protein>
    <submittedName>
        <fullName evidence="2">Cbb3-type cytochrome oxidase assembly protein CcoS</fullName>
    </submittedName>
</protein>
<evidence type="ECO:0000313" key="3">
    <source>
        <dbReference type="Proteomes" id="UP000322876"/>
    </source>
</evidence>
<dbReference type="AlphaFoldDB" id="A0A5A8F0G4"/>
<dbReference type="Pfam" id="PF03597">
    <property type="entry name" value="FixS"/>
    <property type="match status" value="1"/>
</dbReference>
<dbReference type="PANTHER" id="PTHR41532:SF1">
    <property type="entry name" value="FIXS PROTEIN"/>
    <property type="match status" value="1"/>
</dbReference>